<dbReference type="GO" id="GO:0032259">
    <property type="term" value="P:methylation"/>
    <property type="evidence" value="ECO:0007669"/>
    <property type="project" value="UniProtKB-KW"/>
</dbReference>
<organism evidence="9 10">
    <name type="scientific">Dactylonectria macrodidyma</name>
    <dbReference type="NCBI Taxonomy" id="307937"/>
    <lineage>
        <taxon>Eukaryota</taxon>
        <taxon>Fungi</taxon>
        <taxon>Dikarya</taxon>
        <taxon>Ascomycota</taxon>
        <taxon>Pezizomycotina</taxon>
        <taxon>Sordariomycetes</taxon>
        <taxon>Hypocreomycetidae</taxon>
        <taxon>Hypocreales</taxon>
        <taxon>Nectriaceae</taxon>
        <taxon>Dactylonectria</taxon>
    </lineage>
</organism>
<dbReference type="PANTHER" id="PTHR22884">
    <property type="entry name" value="SET DOMAIN PROTEINS"/>
    <property type="match status" value="1"/>
</dbReference>
<name>A0A9P9IUH7_9HYPO</name>
<evidence type="ECO:0000256" key="6">
    <source>
        <dbReference type="ARBA" id="ARBA00022691"/>
    </source>
</evidence>
<dbReference type="InterPro" id="IPR050777">
    <property type="entry name" value="SET2_Histone-Lys_MeTrsfase"/>
</dbReference>
<accession>A0A9P9IUH7</accession>
<evidence type="ECO:0000256" key="5">
    <source>
        <dbReference type="ARBA" id="ARBA00022679"/>
    </source>
</evidence>
<reference evidence="9" key="1">
    <citation type="journal article" date="2021" name="Nat. Commun.">
        <title>Genetic determinants of endophytism in the Arabidopsis root mycobiome.</title>
        <authorList>
            <person name="Mesny F."/>
            <person name="Miyauchi S."/>
            <person name="Thiergart T."/>
            <person name="Pickel B."/>
            <person name="Atanasova L."/>
            <person name="Karlsson M."/>
            <person name="Huettel B."/>
            <person name="Barry K.W."/>
            <person name="Haridas S."/>
            <person name="Chen C."/>
            <person name="Bauer D."/>
            <person name="Andreopoulos W."/>
            <person name="Pangilinan J."/>
            <person name="LaButti K."/>
            <person name="Riley R."/>
            <person name="Lipzen A."/>
            <person name="Clum A."/>
            <person name="Drula E."/>
            <person name="Henrissat B."/>
            <person name="Kohler A."/>
            <person name="Grigoriev I.V."/>
            <person name="Martin F.M."/>
            <person name="Hacquard S."/>
        </authorList>
    </citation>
    <scope>NUCLEOTIDE SEQUENCE</scope>
    <source>
        <strain evidence="9">MPI-CAGE-AT-0147</strain>
    </source>
</reference>
<dbReference type="AlphaFoldDB" id="A0A9P9IUH7"/>
<sequence length="107" mass="12345">YTFALKQGLYVDATNSGSIARFANHSCEPNCKAEVWIAGRQPRIVLEATRAIDKEEPCCIDYEYFAVKESCHCGSRKCRWKEERPPIIRERLSSEAFDQLKRARTDD</sequence>
<feature type="domain" description="SET" evidence="8">
    <location>
        <begin position="1"/>
        <end position="63"/>
    </location>
</feature>
<keyword evidence="4" id="KW-0489">Methyltransferase</keyword>
<keyword evidence="3" id="KW-0158">Chromosome</keyword>
<dbReference type="PROSITE" id="PS50280">
    <property type="entry name" value="SET"/>
    <property type="match status" value="1"/>
</dbReference>
<dbReference type="InterPro" id="IPR001214">
    <property type="entry name" value="SET_dom"/>
</dbReference>
<evidence type="ECO:0000259" key="8">
    <source>
        <dbReference type="PROSITE" id="PS50280"/>
    </source>
</evidence>
<dbReference type="SUPFAM" id="SSF82199">
    <property type="entry name" value="SET domain"/>
    <property type="match status" value="1"/>
</dbReference>
<dbReference type="EMBL" id="JAGMUV010000016">
    <property type="protein sequence ID" value="KAH7132841.1"/>
    <property type="molecule type" value="Genomic_DNA"/>
</dbReference>
<keyword evidence="6" id="KW-0949">S-adenosyl-L-methionine</keyword>
<evidence type="ECO:0000256" key="4">
    <source>
        <dbReference type="ARBA" id="ARBA00022603"/>
    </source>
</evidence>
<comment type="subcellular location">
    <subcellularLocation>
        <location evidence="2">Chromosome</location>
    </subcellularLocation>
    <subcellularLocation>
        <location evidence="1">Nucleus</location>
    </subcellularLocation>
</comment>
<feature type="non-terminal residue" evidence="9">
    <location>
        <position position="1"/>
    </location>
</feature>
<proteinExistence type="predicted"/>
<evidence type="ECO:0000256" key="1">
    <source>
        <dbReference type="ARBA" id="ARBA00004123"/>
    </source>
</evidence>
<evidence type="ECO:0000256" key="7">
    <source>
        <dbReference type="ARBA" id="ARBA00023242"/>
    </source>
</evidence>
<evidence type="ECO:0000313" key="9">
    <source>
        <dbReference type="EMBL" id="KAH7132841.1"/>
    </source>
</evidence>
<dbReference type="OrthoDB" id="422362at2759"/>
<evidence type="ECO:0000256" key="2">
    <source>
        <dbReference type="ARBA" id="ARBA00004286"/>
    </source>
</evidence>
<protein>
    <recommendedName>
        <fullName evidence="8">SET domain-containing protein</fullName>
    </recommendedName>
</protein>
<dbReference type="GO" id="GO:0005634">
    <property type="term" value="C:nucleus"/>
    <property type="evidence" value="ECO:0007669"/>
    <property type="project" value="UniProtKB-SubCell"/>
</dbReference>
<dbReference type="InterPro" id="IPR046341">
    <property type="entry name" value="SET_dom_sf"/>
</dbReference>
<dbReference type="GO" id="GO:0005694">
    <property type="term" value="C:chromosome"/>
    <property type="evidence" value="ECO:0007669"/>
    <property type="project" value="UniProtKB-SubCell"/>
</dbReference>
<dbReference type="Proteomes" id="UP000738349">
    <property type="component" value="Unassembled WGS sequence"/>
</dbReference>
<gene>
    <name evidence="9" type="ORF">EDB81DRAFT_659690</name>
</gene>
<dbReference type="GO" id="GO:0008168">
    <property type="term" value="F:methyltransferase activity"/>
    <property type="evidence" value="ECO:0007669"/>
    <property type="project" value="UniProtKB-KW"/>
</dbReference>
<dbReference type="Pfam" id="PF00856">
    <property type="entry name" value="SET"/>
    <property type="match status" value="1"/>
</dbReference>
<dbReference type="Gene3D" id="2.170.270.10">
    <property type="entry name" value="SET domain"/>
    <property type="match status" value="1"/>
</dbReference>
<keyword evidence="10" id="KW-1185">Reference proteome</keyword>
<keyword evidence="7" id="KW-0539">Nucleus</keyword>
<keyword evidence="5" id="KW-0808">Transferase</keyword>
<evidence type="ECO:0000256" key="3">
    <source>
        <dbReference type="ARBA" id="ARBA00022454"/>
    </source>
</evidence>
<comment type="caution">
    <text evidence="9">The sequence shown here is derived from an EMBL/GenBank/DDBJ whole genome shotgun (WGS) entry which is preliminary data.</text>
</comment>
<evidence type="ECO:0000313" key="10">
    <source>
        <dbReference type="Proteomes" id="UP000738349"/>
    </source>
</evidence>